<comment type="catalytic activity">
    <reaction evidence="1">
        <text>Random hydrolysis of (1-&gt;4)-beta-D-mannosidic linkages in mannans, galactomannans and glucomannans.</text>
        <dbReference type="EC" id="3.2.1.78"/>
    </reaction>
</comment>
<dbReference type="PANTHER" id="PTHR31451:SF39">
    <property type="entry name" value="MANNAN ENDO-1,4-BETA-MANNOSIDASE 1"/>
    <property type="match status" value="1"/>
</dbReference>
<keyword evidence="6 9" id="KW-0732">Signal</keyword>
<comment type="subcellular location">
    <subcellularLocation>
        <location evidence="2">Secreted</location>
    </subcellularLocation>
</comment>
<dbReference type="InterPro" id="IPR001547">
    <property type="entry name" value="Glyco_hydro_5"/>
</dbReference>
<evidence type="ECO:0000256" key="3">
    <source>
        <dbReference type="ARBA" id="ARBA00005641"/>
    </source>
</evidence>
<dbReference type="GO" id="GO:0005576">
    <property type="term" value="C:extracellular region"/>
    <property type="evidence" value="ECO:0007669"/>
    <property type="project" value="UniProtKB-SubCell"/>
</dbReference>
<evidence type="ECO:0000256" key="2">
    <source>
        <dbReference type="ARBA" id="ARBA00004613"/>
    </source>
</evidence>
<proteinExistence type="inferred from homology"/>
<dbReference type="GO" id="GO:0000272">
    <property type="term" value="P:polysaccharide catabolic process"/>
    <property type="evidence" value="ECO:0007669"/>
    <property type="project" value="InterPro"/>
</dbReference>
<evidence type="ECO:0000256" key="7">
    <source>
        <dbReference type="ARBA" id="ARBA00022801"/>
    </source>
</evidence>
<evidence type="ECO:0000256" key="1">
    <source>
        <dbReference type="ARBA" id="ARBA00001678"/>
    </source>
</evidence>
<feature type="domain" description="Glycoside hydrolase family 5" evidence="10">
    <location>
        <begin position="19"/>
        <end position="276"/>
    </location>
</feature>
<evidence type="ECO:0000256" key="6">
    <source>
        <dbReference type="ARBA" id="ARBA00022729"/>
    </source>
</evidence>
<feature type="chain" id="PRO_5044718129" description="mannan endo-1,4-beta-mannosidase" evidence="9">
    <location>
        <begin position="19"/>
        <end position="398"/>
    </location>
</feature>
<dbReference type="Gene3D" id="3.20.20.80">
    <property type="entry name" value="Glycosidases"/>
    <property type="match status" value="1"/>
</dbReference>
<organism evidence="11 13">
    <name type="scientific">Acrasis kona</name>
    <dbReference type="NCBI Taxonomy" id="1008807"/>
    <lineage>
        <taxon>Eukaryota</taxon>
        <taxon>Discoba</taxon>
        <taxon>Heterolobosea</taxon>
        <taxon>Tetramitia</taxon>
        <taxon>Eutetramitia</taxon>
        <taxon>Acrasidae</taxon>
        <taxon>Acrasis</taxon>
    </lineage>
</organism>
<evidence type="ECO:0000259" key="10">
    <source>
        <dbReference type="Pfam" id="PF26410"/>
    </source>
</evidence>
<dbReference type="InterPro" id="IPR045053">
    <property type="entry name" value="MAN-like"/>
</dbReference>
<evidence type="ECO:0000313" key="12">
    <source>
        <dbReference type="EMBL" id="KAL0480862.1"/>
    </source>
</evidence>
<keyword evidence="8" id="KW-0326">Glycosidase</keyword>
<evidence type="ECO:0000256" key="4">
    <source>
        <dbReference type="ARBA" id="ARBA00012706"/>
    </source>
</evidence>
<evidence type="ECO:0000313" key="11">
    <source>
        <dbReference type="EMBL" id="KAL0478461.1"/>
    </source>
</evidence>
<dbReference type="InterPro" id="IPR017853">
    <property type="entry name" value="GH"/>
</dbReference>
<comment type="similarity">
    <text evidence="3">Belongs to the glycosyl hydrolase 5 (cellulase A) family.</text>
</comment>
<gene>
    <name evidence="11" type="ORF">AKO1_000409</name>
    <name evidence="12" type="ORF">AKO1_004086</name>
</gene>
<dbReference type="AlphaFoldDB" id="A0AAW2YNT5"/>
<dbReference type="Proteomes" id="UP001431209">
    <property type="component" value="Unassembled WGS sequence"/>
</dbReference>
<dbReference type="EC" id="3.2.1.78" evidence="4"/>
<dbReference type="SUPFAM" id="SSF51445">
    <property type="entry name" value="(Trans)glycosidases"/>
    <property type="match status" value="1"/>
</dbReference>
<protein>
    <recommendedName>
        <fullName evidence="4">mannan endo-1,4-beta-mannosidase</fullName>
        <ecNumber evidence="4">3.2.1.78</ecNumber>
    </recommendedName>
</protein>
<reference evidence="11 13" key="1">
    <citation type="submission" date="2024-03" db="EMBL/GenBank/DDBJ databases">
        <title>The Acrasis kona genome and developmental transcriptomes reveal deep origins of eukaryotic multicellular pathways.</title>
        <authorList>
            <person name="Sheikh S."/>
            <person name="Fu C.-J."/>
            <person name="Brown M.W."/>
            <person name="Baldauf S.L."/>
        </authorList>
    </citation>
    <scope>NUCLEOTIDE SEQUENCE [LARGE SCALE GENOMIC DNA]</scope>
    <source>
        <strain evidence="11 13">ATCC MYA-3509</strain>
    </source>
</reference>
<dbReference type="EMBL" id="JAOPGA020000403">
    <property type="protein sequence ID" value="KAL0478461.1"/>
    <property type="molecule type" value="Genomic_DNA"/>
</dbReference>
<keyword evidence="5" id="KW-0964">Secreted</keyword>
<dbReference type="EMBL" id="JAOPGA020000701">
    <property type="protein sequence ID" value="KAL0480862.1"/>
    <property type="molecule type" value="Genomic_DNA"/>
</dbReference>
<dbReference type="GO" id="GO:0016985">
    <property type="term" value="F:mannan endo-1,4-beta-mannosidase activity"/>
    <property type="evidence" value="ECO:0007669"/>
    <property type="project" value="UniProtKB-EC"/>
</dbReference>
<evidence type="ECO:0000256" key="8">
    <source>
        <dbReference type="ARBA" id="ARBA00023295"/>
    </source>
</evidence>
<comment type="caution">
    <text evidence="11">The sequence shown here is derived from an EMBL/GenBank/DDBJ whole genome shotgun (WGS) entry which is preliminary data.</text>
</comment>
<dbReference type="Pfam" id="PF26410">
    <property type="entry name" value="GH5_mannosidase"/>
    <property type="match status" value="1"/>
</dbReference>
<evidence type="ECO:0000256" key="5">
    <source>
        <dbReference type="ARBA" id="ARBA00022525"/>
    </source>
</evidence>
<keyword evidence="13" id="KW-1185">Reference proteome</keyword>
<evidence type="ECO:0000256" key="9">
    <source>
        <dbReference type="SAM" id="SignalP"/>
    </source>
</evidence>
<accession>A0AAW2YNT5</accession>
<sequence length="398" mass="44765">MLAKASLVLAFLVGLALANSWAGVNSYFIHTLEDNDRRRHLDAIRDAGLKVLRVFVVSVGRGSKGSSSRGVNDIEAYNVGKYDDTVLNQINVLMKECYDRGIKLNIALHDRYSLGCWARDAYVGKYGLRDVSPKCSHDNQPSKFYFDSNAQADYDRRIAHIVNYRNPIFNNRRWGEINEAILSFNIENENQGHVDNKNLNWQCGRAKAIRQYLSNGVLISTGGGAEFWDSLPDQYFQCKEIDIVTLHSYDTNAGNVRNNIKSALDKARRYGKRVIYEEFGVQGNDNTKVNGMRPLIDVANELGVPFMPWEILNPANDKDFEFGTSGQTYEMVKQKSYYAQSLSGAFNWAEIKTGGGGKKKDWDPCQHSSECEHNCCSEKYSQGQGLKCHPSGSTTECV</sequence>
<evidence type="ECO:0000313" key="13">
    <source>
        <dbReference type="Proteomes" id="UP001431209"/>
    </source>
</evidence>
<feature type="signal peptide" evidence="9">
    <location>
        <begin position="1"/>
        <end position="18"/>
    </location>
</feature>
<name>A0AAW2YNT5_9EUKA</name>
<keyword evidence="7" id="KW-0378">Hydrolase</keyword>
<dbReference type="PANTHER" id="PTHR31451">
    <property type="match status" value="1"/>
</dbReference>